<organism evidence="2 3">
    <name type="scientific">Malus domestica</name>
    <name type="common">Apple</name>
    <name type="synonym">Pyrus malus</name>
    <dbReference type="NCBI Taxonomy" id="3750"/>
    <lineage>
        <taxon>Eukaryota</taxon>
        <taxon>Viridiplantae</taxon>
        <taxon>Streptophyta</taxon>
        <taxon>Embryophyta</taxon>
        <taxon>Tracheophyta</taxon>
        <taxon>Spermatophyta</taxon>
        <taxon>Magnoliopsida</taxon>
        <taxon>eudicotyledons</taxon>
        <taxon>Gunneridae</taxon>
        <taxon>Pentapetalae</taxon>
        <taxon>rosids</taxon>
        <taxon>fabids</taxon>
        <taxon>Rosales</taxon>
        <taxon>Rosaceae</taxon>
        <taxon>Amygdaloideae</taxon>
        <taxon>Maleae</taxon>
        <taxon>Malus</taxon>
    </lineage>
</organism>
<feature type="compositionally biased region" description="Basic and acidic residues" evidence="1">
    <location>
        <begin position="122"/>
        <end position="131"/>
    </location>
</feature>
<feature type="compositionally biased region" description="Acidic residues" evidence="1">
    <location>
        <begin position="159"/>
        <end position="168"/>
    </location>
</feature>
<dbReference type="EMBL" id="RDQH01000341">
    <property type="protein sequence ID" value="RXH75174.1"/>
    <property type="molecule type" value="Genomic_DNA"/>
</dbReference>
<proteinExistence type="predicted"/>
<dbReference type="Proteomes" id="UP000290289">
    <property type="component" value="Chromosome 15"/>
</dbReference>
<feature type="compositionally biased region" description="Polar residues" evidence="1">
    <location>
        <begin position="181"/>
        <end position="193"/>
    </location>
</feature>
<protein>
    <submittedName>
        <fullName evidence="2">Uncharacterized protein</fullName>
    </submittedName>
</protein>
<gene>
    <name evidence="2" type="ORF">DVH24_029895</name>
</gene>
<evidence type="ECO:0000313" key="3">
    <source>
        <dbReference type="Proteomes" id="UP000290289"/>
    </source>
</evidence>
<feature type="compositionally biased region" description="Basic residues" evidence="1">
    <location>
        <begin position="208"/>
        <end position="218"/>
    </location>
</feature>
<sequence length="530" mass="61667">MDQKRYLVLSHMMIYALDNLHTDSIVMNQTTGALNRNIEKLLQERHEDKQKISSMKFEMKQLQLKNTSASMKVNKLLDEIGSLKKKLLENQAIVPDLNASTKEDPEDDEPPKEDPDNDDQVEEHTHDKDTATEDPVQENATENDVAMEDPKQRHTTDHDPDENEEDQAKEDQEHEGKDTTTAKGTSGVQQDTPTIKDPEKQGKETAKKKTRTLVKNIRKRDDRKPNVDPQYDYIPIQRKQKKSKYIYVMSDSESPSIVSSKSQPLEPIIEKGKEEPNVESPLNPIAKEIANKPAKKAVKKPAKQKLDKRYHLPASTKAYKLLEDETKEKFKEYYRQEKMDYFWMQPRQRSMATDLVVLKIDMTSLFNDMEIEKSKSDQEHIDQTLKTVLQDNVDKVGKVFIRINHYFHFSLVVWDIKNGKMTHYNSKLPRRQNISILQRFQMRQQPHNRYSKMLNLRTTKGGLVMQEGKPIEATFEKEEVFAKRAQIATTLVNHENSYANGLKKILEDKRRQNKLGQYDDILDEDFITLA</sequence>
<feature type="compositionally biased region" description="Basic and acidic residues" evidence="1">
    <location>
        <begin position="194"/>
        <end position="207"/>
    </location>
</feature>
<keyword evidence="3" id="KW-1185">Reference proteome</keyword>
<feature type="compositionally biased region" description="Basic and acidic residues" evidence="1">
    <location>
        <begin position="169"/>
        <end position="180"/>
    </location>
</feature>
<name>A0A498HYE5_MALDO</name>
<dbReference type="InterPro" id="IPR038765">
    <property type="entry name" value="Papain-like_cys_pep_sf"/>
</dbReference>
<feature type="compositionally biased region" description="Basic and acidic residues" evidence="1">
    <location>
        <begin position="148"/>
        <end position="158"/>
    </location>
</feature>
<feature type="region of interest" description="Disordered" evidence="1">
    <location>
        <begin position="94"/>
        <end position="235"/>
    </location>
</feature>
<feature type="compositionally biased region" description="Acidic residues" evidence="1">
    <location>
        <begin position="104"/>
        <end position="121"/>
    </location>
</feature>
<reference evidence="2 3" key="1">
    <citation type="submission" date="2018-10" db="EMBL/GenBank/DDBJ databases">
        <title>A high-quality apple genome assembly.</title>
        <authorList>
            <person name="Hu J."/>
        </authorList>
    </citation>
    <scope>NUCLEOTIDE SEQUENCE [LARGE SCALE GENOMIC DNA]</scope>
    <source>
        <strain evidence="3">cv. HFTH1</strain>
        <tissue evidence="2">Young leaf</tissue>
    </source>
</reference>
<comment type="caution">
    <text evidence="2">The sequence shown here is derived from an EMBL/GenBank/DDBJ whole genome shotgun (WGS) entry which is preliminary data.</text>
</comment>
<dbReference type="AlphaFoldDB" id="A0A498HYE5"/>
<evidence type="ECO:0000313" key="2">
    <source>
        <dbReference type="EMBL" id="RXH75174.1"/>
    </source>
</evidence>
<evidence type="ECO:0000256" key="1">
    <source>
        <dbReference type="SAM" id="MobiDB-lite"/>
    </source>
</evidence>
<accession>A0A498HYE5</accession>
<dbReference type="SUPFAM" id="SSF54001">
    <property type="entry name" value="Cysteine proteinases"/>
    <property type="match status" value="1"/>
</dbReference>